<keyword evidence="4 13" id="KW-0808">Transferase</keyword>
<feature type="binding site" evidence="11">
    <location>
        <position position="89"/>
    </location>
    <ligand>
        <name>Zn(2+)</name>
        <dbReference type="ChEBI" id="CHEBI:29105"/>
        <note>catalytic</note>
    </ligand>
</feature>
<dbReference type="AlphaFoldDB" id="A0A7X9YIA2"/>
<dbReference type="InterPro" id="IPR016192">
    <property type="entry name" value="APOBEC/CMP_deaminase_Zn-bd"/>
</dbReference>
<dbReference type="InterPro" id="IPR004381">
    <property type="entry name" value="Glycerate_kinase"/>
</dbReference>
<evidence type="ECO:0000259" key="12">
    <source>
        <dbReference type="PROSITE" id="PS51747"/>
    </source>
</evidence>
<dbReference type="Gene3D" id="3.90.1510.10">
    <property type="entry name" value="Glycerate kinase, domain 2"/>
    <property type="match status" value="1"/>
</dbReference>
<dbReference type="InterPro" id="IPR036129">
    <property type="entry name" value="Glycerate_kinase_sf"/>
</dbReference>
<keyword evidence="8 11" id="KW-0378">Hydrolase</keyword>
<keyword evidence="9 11" id="KW-0862">Zinc</keyword>
<evidence type="ECO:0000256" key="6">
    <source>
        <dbReference type="ARBA" id="ARBA00022723"/>
    </source>
</evidence>
<evidence type="ECO:0000256" key="9">
    <source>
        <dbReference type="ARBA" id="ARBA00022833"/>
    </source>
</evidence>
<keyword evidence="14" id="KW-1185">Reference proteome</keyword>
<keyword evidence="7 13" id="KW-0418">Kinase</keyword>
<dbReference type="InterPro" id="IPR002125">
    <property type="entry name" value="CMP_dCMP_dom"/>
</dbReference>
<dbReference type="Pfam" id="PF02595">
    <property type="entry name" value="Gly_kinase"/>
    <property type="match status" value="1"/>
</dbReference>
<dbReference type="Pfam" id="PF14437">
    <property type="entry name" value="MafB19-deam"/>
    <property type="match status" value="1"/>
</dbReference>
<evidence type="ECO:0000256" key="1">
    <source>
        <dbReference type="ARBA" id="ARBA00006284"/>
    </source>
</evidence>
<dbReference type="Gene3D" id="3.40.140.10">
    <property type="entry name" value="Cytidine Deaminase, domain 2"/>
    <property type="match status" value="1"/>
</dbReference>
<keyword evidence="5 11" id="KW-0819">tRNA processing</keyword>
<evidence type="ECO:0000256" key="11">
    <source>
        <dbReference type="HAMAP-Rule" id="MF_00972"/>
    </source>
</evidence>
<evidence type="ECO:0000256" key="3">
    <source>
        <dbReference type="ARBA" id="ARBA00011738"/>
    </source>
</evidence>
<dbReference type="InterPro" id="IPR058535">
    <property type="entry name" value="MafB19-deam"/>
</dbReference>
<comment type="caution">
    <text evidence="13">The sequence shown here is derived from an EMBL/GenBank/DDBJ whole genome shotgun (WGS) entry which is preliminary data.</text>
</comment>
<evidence type="ECO:0000256" key="8">
    <source>
        <dbReference type="ARBA" id="ARBA00022801"/>
    </source>
</evidence>
<dbReference type="InterPro" id="IPR018197">
    <property type="entry name" value="Glycerate_kinase_RE-like"/>
</dbReference>
<dbReference type="PROSITE" id="PS51747">
    <property type="entry name" value="CYT_DCMP_DEAMINASES_2"/>
    <property type="match status" value="1"/>
</dbReference>
<dbReference type="RefSeq" id="WP_169276610.1">
    <property type="nucleotide sequence ID" value="NZ_JABBCP010000001.1"/>
</dbReference>
<dbReference type="NCBIfam" id="TIGR00045">
    <property type="entry name" value="glycerate kinase"/>
    <property type="match status" value="1"/>
</dbReference>
<feature type="binding site" evidence="11">
    <location>
        <position position="86"/>
    </location>
    <ligand>
        <name>Zn(2+)</name>
        <dbReference type="ChEBI" id="CHEBI:29105"/>
        <note>catalytic</note>
    </ligand>
</feature>
<dbReference type="GO" id="GO:0002100">
    <property type="term" value="P:tRNA wobble adenosine to inosine editing"/>
    <property type="evidence" value="ECO:0007669"/>
    <property type="project" value="UniProtKB-UniRule"/>
</dbReference>
<dbReference type="SUPFAM" id="SSF110738">
    <property type="entry name" value="Glycerate kinase I"/>
    <property type="match status" value="1"/>
</dbReference>
<evidence type="ECO:0000313" key="13">
    <source>
        <dbReference type="EMBL" id="NMF54826.1"/>
    </source>
</evidence>
<evidence type="ECO:0000256" key="2">
    <source>
        <dbReference type="ARBA" id="ARBA00010669"/>
    </source>
</evidence>
<gene>
    <name evidence="11" type="primary">tadA</name>
    <name evidence="13" type="ORF">HF320_00530</name>
</gene>
<dbReference type="GO" id="GO:0008270">
    <property type="term" value="F:zinc ion binding"/>
    <property type="evidence" value="ECO:0007669"/>
    <property type="project" value="UniProtKB-UniRule"/>
</dbReference>
<sequence length="581" mass="60245">MAQRHEDERFMRVALDEAALAAQAGEVPIGAAVVFEGRVIARAHNRRELDKDPSAHAEFLALLEAARVLGRWRLTGCTVYVTLEPCLMCAGLMVNSRIERCVFGAPDPKGGAVGSLYDLSRDNRLNHAFEVASGVLQDECSKLLQGFFSQLRDGTRASALSREEAPLPCCCPNADEAQLGPRVLLAIDSFKGCATSAQIEDWVEEGVLHAAPGAQVEKIAIADGGEGTCEAVHRSLGGELVETKVEGPLGFLCQARYLFVDDEGTTGPFAVIELAQADGITQSSCTYDAALDASTFGVGQLIVHALDRGATSLYIGLGGSASTDGGAGLLMALGARLLDEAGGQIGRGLRGLENLASIDLSPALERLRNVSVSVLNDVTNPLVGARGAARIFGPQKGLCAQGAPAVALDQADANLVRYGRLLTQARDAHDGDALQVGERGARPRSIMAVPGAGAAGGTGAALLALGARMSSGIETMLDLVGFDEAAAHANLIITGEGNMDNQTAAGKAPVGVAKRAKVAGKPVVAIVGGRANDIDEVYRAGIDLVVPLVPRPLALECALDPAVARENARIAGDAAVRAYLL</sequence>
<evidence type="ECO:0000256" key="7">
    <source>
        <dbReference type="ARBA" id="ARBA00022777"/>
    </source>
</evidence>
<dbReference type="GO" id="GO:0031388">
    <property type="term" value="P:organic acid phosphorylation"/>
    <property type="evidence" value="ECO:0007669"/>
    <property type="project" value="InterPro"/>
</dbReference>
<comment type="similarity">
    <text evidence="2">Belongs to the cytidine and deoxycytidylate deaminase family. ADAT2 subfamily.</text>
</comment>
<evidence type="ECO:0000256" key="10">
    <source>
        <dbReference type="ARBA" id="ARBA00048045"/>
    </source>
</evidence>
<comment type="catalytic activity">
    <reaction evidence="10 11">
        <text>adenosine(34) in tRNA + H2O + H(+) = inosine(34) in tRNA + NH4(+)</text>
        <dbReference type="Rhea" id="RHEA:43168"/>
        <dbReference type="Rhea" id="RHEA-COMP:10373"/>
        <dbReference type="Rhea" id="RHEA-COMP:10374"/>
        <dbReference type="ChEBI" id="CHEBI:15377"/>
        <dbReference type="ChEBI" id="CHEBI:15378"/>
        <dbReference type="ChEBI" id="CHEBI:28938"/>
        <dbReference type="ChEBI" id="CHEBI:74411"/>
        <dbReference type="ChEBI" id="CHEBI:82852"/>
        <dbReference type="EC" id="3.5.4.33"/>
    </reaction>
</comment>
<dbReference type="InterPro" id="IPR028883">
    <property type="entry name" value="tRNA_aden_deaminase"/>
</dbReference>
<comment type="cofactor">
    <cofactor evidence="11">
        <name>Zn(2+)</name>
        <dbReference type="ChEBI" id="CHEBI:29105"/>
    </cofactor>
    <text evidence="11">Binds 1 zinc ion per subunit.</text>
</comment>
<feature type="active site" description="Proton donor" evidence="11">
    <location>
        <position position="58"/>
    </location>
</feature>
<dbReference type="Proteomes" id="UP000546970">
    <property type="component" value="Unassembled WGS sequence"/>
</dbReference>
<dbReference type="GO" id="GO:0052717">
    <property type="term" value="F:tRNA-specific adenosine-34 deaminase activity"/>
    <property type="evidence" value="ECO:0007669"/>
    <property type="project" value="UniProtKB-UniRule"/>
</dbReference>
<dbReference type="PROSITE" id="PS00903">
    <property type="entry name" value="CYT_DCMP_DEAMINASES_1"/>
    <property type="match status" value="1"/>
</dbReference>
<keyword evidence="6 11" id="KW-0479">Metal-binding</keyword>
<dbReference type="CDD" id="cd01285">
    <property type="entry name" value="nucleoside_deaminase"/>
    <property type="match status" value="1"/>
</dbReference>
<dbReference type="HAMAP" id="MF_00972">
    <property type="entry name" value="tRNA_aden_deaminase"/>
    <property type="match status" value="1"/>
</dbReference>
<comment type="similarity">
    <text evidence="1">Belongs to the glycerate kinase type-1 family.</text>
</comment>
<dbReference type="EC" id="3.5.4.33" evidence="11"/>
<protein>
    <recommendedName>
        <fullName evidence="11">tRNA-specific adenosine deaminase</fullName>
        <ecNumber evidence="11">3.5.4.33</ecNumber>
    </recommendedName>
</protein>
<proteinExistence type="inferred from homology"/>
<dbReference type="PANTHER" id="PTHR21599">
    <property type="entry name" value="GLYCERATE KINASE"/>
    <property type="match status" value="1"/>
</dbReference>
<dbReference type="InterPro" id="IPR016193">
    <property type="entry name" value="Cytidine_deaminase-like"/>
</dbReference>
<name>A0A7X9YIA2_9ACTN</name>
<feature type="binding site" evidence="11">
    <location>
        <position position="56"/>
    </location>
    <ligand>
        <name>Zn(2+)</name>
        <dbReference type="ChEBI" id="CHEBI:29105"/>
        <note>catalytic</note>
    </ligand>
</feature>
<accession>A0A7X9YIA2</accession>
<evidence type="ECO:0000256" key="5">
    <source>
        <dbReference type="ARBA" id="ARBA00022694"/>
    </source>
</evidence>
<reference evidence="13 14" key="1">
    <citation type="submission" date="2020-04" db="EMBL/GenBank/DDBJ databases">
        <title>Collinsella sp. KGMB02528 nov., an anaerobic actinobacterium isolated from human feces.</title>
        <authorList>
            <person name="Han K.-I."/>
            <person name="Eom M.K."/>
            <person name="Kim J.-S."/>
            <person name="Lee K.C."/>
            <person name="Suh M.K."/>
            <person name="Park S.-H."/>
            <person name="Lee J.H."/>
            <person name="Kang S.W."/>
            <person name="Park J.-E."/>
            <person name="Oh B.S."/>
            <person name="Yu S.Y."/>
            <person name="Choi S.-H."/>
            <person name="Lee D.H."/>
            <person name="Yoon H."/>
            <person name="Kim B.-Y."/>
            <person name="Lee J.H."/>
            <person name="Lee J.-S."/>
        </authorList>
    </citation>
    <scope>NUCLEOTIDE SEQUENCE [LARGE SCALE GENOMIC DNA]</scope>
    <source>
        <strain evidence="13 14">KGMB02528</strain>
    </source>
</reference>
<dbReference type="NCBIfam" id="NF008113">
    <property type="entry name" value="PRK10860.1"/>
    <property type="match status" value="1"/>
</dbReference>
<organism evidence="13 14">
    <name type="scientific">Collinsella acetigenes</name>
    <dbReference type="NCBI Taxonomy" id="2713419"/>
    <lineage>
        <taxon>Bacteria</taxon>
        <taxon>Bacillati</taxon>
        <taxon>Actinomycetota</taxon>
        <taxon>Coriobacteriia</taxon>
        <taxon>Coriobacteriales</taxon>
        <taxon>Coriobacteriaceae</taxon>
        <taxon>Collinsella</taxon>
    </lineage>
</organism>
<comment type="function">
    <text evidence="11">Catalyzes the deamination of adenosine to inosine at the wobble position 34 of tRNA(Arg2).</text>
</comment>
<dbReference type="EMBL" id="JABBCP010000001">
    <property type="protein sequence ID" value="NMF54826.1"/>
    <property type="molecule type" value="Genomic_DNA"/>
</dbReference>
<evidence type="ECO:0000256" key="4">
    <source>
        <dbReference type="ARBA" id="ARBA00022679"/>
    </source>
</evidence>
<dbReference type="SUPFAM" id="SSF53927">
    <property type="entry name" value="Cytidine deaminase-like"/>
    <property type="match status" value="1"/>
</dbReference>
<dbReference type="PANTHER" id="PTHR21599:SF0">
    <property type="entry name" value="GLYCERATE KINASE"/>
    <property type="match status" value="1"/>
</dbReference>
<feature type="domain" description="CMP/dCMP-type deaminase" evidence="12">
    <location>
        <begin position="5"/>
        <end position="132"/>
    </location>
</feature>
<dbReference type="InterPro" id="IPR018193">
    <property type="entry name" value="Glyc_kinase_flavodox-like_fold"/>
</dbReference>
<dbReference type="FunFam" id="3.40.140.10:FF:000005">
    <property type="entry name" value="tRNA-specific adenosine deaminase"/>
    <property type="match status" value="1"/>
</dbReference>
<evidence type="ECO:0000313" key="14">
    <source>
        <dbReference type="Proteomes" id="UP000546970"/>
    </source>
</evidence>
<dbReference type="GO" id="GO:0008887">
    <property type="term" value="F:glycerate kinase activity"/>
    <property type="evidence" value="ECO:0007669"/>
    <property type="project" value="InterPro"/>
</dbReference>
<comment type="subunit">
    <text evidence="3 11">Homodimer.</text>
</comment>
<dbReference type="Gene3D" id="3.40.50.10350">
    <property type="entry name" value="Glycerate kinase, domain 1"/>
    <property type="match status" value="1"/>
</dbReference>